<dbReference type="GO" id="GO:0030288">
    <property type="term" value="C:outer membrane-bounded periplasmic space"/>
    <property type="evidence" value="ECO:0007669"/>
    <property type="project" value="TreeGrafter"/>
</dbReference>
<comment type="similarity">
    <text evidence="1">Belongs to the histidine acid phosphatase family.</text>
</comment>
<dbReference type="EMBL" id="LR134142">
    <property type="protein sequence ID" value="VEA09318.1"/>
    <property type="molecule type" value="Genomic_DNA"/>
</dbReference>
<evidence type="ECO:0000256" key="3">
    <source>
        <dbReference type="SAM" id="SignalP"/>
    </source>
</evidence>
<gene>
    <name evidence="4" type="primary">appA_2</name>
    <name evidence="4" type="ORF">NCTC7406_04556</name>
</gene>
<dbReference type="InterPro" id="IPR050645">
    <property type="entry name" value="Histidine_acid_phosphatase"/>
</dbReference>
<dbReference type="Gene3D" id="3.40.50.1240">
    <property type="entry name" value="Phosphoglycerate mutase-like"/>
    <property type="match status" value="2"/>
</dbReference>
<feature type="chain" id="PRO_5018724828" evidence="3">
    <location>
        <begin position="25"/>
        <end position="438"/>
    </location>
</feature>
<proteinExistence type="inferred from homology"/>
<dbReference type="SUPFAM" id="SSF53254">
    <property type="entry name" value="Phosphoglycerate mutase-like"/>
    <property type="match status" value="1"/>
</dbReference>
<sequence>MKKLPLMISAACMACSTSIPMATAATSNNLVLEKVVTMTRHGVRSQSNSASVQENSPTPIPTFSAKDGELTMHGYAAVTLMGDYLLRYFVSQKFLTENNCPDAKNIFIRSSAFQRTRMTANALADSLFPGCAIPIHSPDKKTDDTLFEPIVSGMAPLNVEKATQSVMTALGGSFDTARQRYASQITAMQKVVDPTCQLTECTFVNHKWEIKADKQNINISLKGPIAKGSELGETFRLQYTEGMPIKDVAFGHVNRAADLDPLMQLKEIKFDLIEHNPYIAARGGSQLMSQILYALEQGSGYQDPDANKQISASAPDARMVMYVAHDTNLGYLQPLLNVSWQLEGYPKDDTPPGSTLMFERYRDSNTRQTYIGITFVTQTLDQIRRLEPLSDKNPPLQRKLNLNCKNSPDGWLCPIDEFAAQVNSRLDKTAMIAQNYAE</sequence>
<dbReference type="GO" id="GO:0050308">
    <property type="term" value="F:sugar-phosphatase activity"/>
    <property type="evidence" value="ECO:0007669"/>
    <property type="project" value="TreeGrafter"/>
</dbReference>
<protein>
    <submittedName>
        <fullName evidence="4">Glucose-1-phosphatase/inositol phosphatase</fullName>
    </submittedName>
</protein>
<dbReference type="InterPro" id="IPR000560">
    <property type="entry name" value="His_Pase_clade-2"/>
</dbReference>
<evidence type="ECO:0000313" key="4">
    <source>
        <dbReference type="EMBL" id="VEA09318.1"/>
    </source>
</evidence>
<dbReference type="CDD" id="cd07061">
    <property type="entry name" value="HP_HAP_like"/>
    <property type="match status" value="1"/>
</dbReference>
<organism evidence="4 5">
    <name type="scientific">Salmonella enterica subsp. enterica serovar Sanjuan</name>
    <dbReference type="NCBI Taxonomy" id="1160765"/>
    <lineage>
        <taxon>Bacteria</taxon>
        <taxon>Pseudomonadati</taxon>
        <taxon>Pseudomonadota</taxon>
        <taxon>Gammaproteobacteria</taxon>
        <taxon>Enterobacterales</taxon>
        <taxon>Enterobacteriaceae</taxon>
        <taxon>Salmonella</taxon>
    </lineage>
</organism>
<evidence type="ECO:0000256" key="2">
    <source>
        <dbReference type="ARBA" id="ARBA00022801"/>
    </source>
</evidence>
<dbReference type="PANTHER" id="PTHR11567:SF110">
    <property type="entry name" value="2-PHOSPHOXYLOSE PHOSPHATASE 1"/>
    <property type="match status" value="1"/>
</dbReference>
<dbReference type="Proteomes" id="UP000276345">
    <property type="component" value="Chromosome"/>
</dbReference>
<accession>A0A3S4EYL4</accession>
<reference evidence="4 5" key="1">
    <citation type="submission" date="2018-12" db="EMBL/GenBank/DDBJ databases">
        <authorList>
            <consortium name="Pathogen Informatics"/>
        </authorList>
    </citation>
    <scope>NUCLEOTIDE SEQUENCE [LARGE SCALE GENOMIC DNA]</scope>
    <source>
        <strain evidence="4 5">NCTC7406</strain>
    </source>
</reference>
<dbReference type="Pfam" id="PF00328">
    <property type="entry name" value="His_Phos_2"/>
    <property type="match status" value="1"/>
</dbReference>
<feature type="signal peptide" evidence="3">
    <location>
        <begin position="1"/>
        <end position="24"/>
    </location>
</feature>
<dbReference type="PANTHER" id="PTHR11567">
    <property type="entry name" value="ACID PHOSPHATASE-RELATED"/>
    <property type="match status" value="1"/>
</dbReference>
<evidence type="ECO:0000256" key="1">
    <source>
        <dbReference type="ARBA" id="ARBA00005375"/>
    </source>
</evidence>
<keyword evidence="2" id="KW-0378">Hydrolase</keyword>
<evidence type="ECO:0000313" key="5">
    <source>
        <dbReference type="Proteomes" id="UP000276345"/>
    </source>
</evidence>
<dbReference type="InterPro" id="IPR029033">
    <property type="entry name" value="His_PPase_superfam"/>
</dbReference>
<name>A0A3S4EYL4_SALET</name>
<keyword evidence="3" id="KW-0732">Signal</keyword>
<dbReference type="AlphaFoldDB" id="A0A3S4EYL4"/>